<protein>
    <recommendedName>
        <fullName evidence="5">Secreted protein</fullName>
    </recommendedName>
</protein>
<keyword evidence="4" id="KW-1185">Reference proteome</keyword>
<evidence type="ECO:0000256" key="2">
    <source>
        <dbReference type="SAM" id="SignalP"/>
    </source>
</evidence>
<gene>
    <name evidence="3" type="ORF">OJAV_G00224980</name>
</gene>
<keyword evidence="2" id="KW-0732">Signal</keyword>
<feature type="region of interest" description="Disordered" evidence="1">
    <location>
        <begin position="81"/>
        <end position="100"/>
    </location>
</feature>
<dbReference type="Proteomes" id="UP000283210">
    <property type="component" value="Chromosome 23"/>
</dbReference>
<organism evidence="3 4">
    <name type="scientific">Oryzias javanicus</name>
    <name type="common">Javanese ricefish</name>
    <name type="synonym">Aplocheilus javanicus</name>
    <dbReference type="NCBI Taxonomy" id="123683"/>
    <lineage>
        <taxon>Eukaryota</taxon>
        <taxon>Metazoa</taxon>
        <taxon>Chordata</taxon>
        <taxon>Craniata</taxon>
        <taxon>Vertebrata</taxon>
        <taxon>Euteleostomi</taxon>
        <taxon>Actinopterygii</taxon>
        <taxon>Neopterygii</taxon>
        <taxon>Teleostei</taxon>
        <taxon>Neoteleostei</taxon>
        <taxon>Acanthomorphata</taxon>
        <taxon>Ovalentaria</taxon>
        <taxon>Atherinomorphae</taxon>
        <taxon>Beloniformes</taxon>
        <taxon>Adrianichthyidae</taxon>
        <taxon>Oryziinae</taxon>
        <taxon>Oryzias</taxon>
    </lineage>
</organism>
<proteinExistence type="predicted"/>
<evidence type="ECO:0000256" key="1">
    <source>
        <dbReference type="SAM" id="MobiDB-lite"/>
    </source>
</evidence>
<evidence type="ECO:0000313" key="4">
    <source>
        <dbReference type="Proteomes" id="UP000283210"/>
    </source>
</evidence>
<sequence length="100" mass="10771">MERTLVQTAMMKMVMVMMMMTAQVLSTPLPTQPQSFWPDDVTIITPYLVNTSDTFGAPISRLRFGCFLSVCATSNLGNDLQTGGDEVAGKSSSDAFGPGK</sequence>
<reference evidence="3 4" key="2">
    <citation type="submission" date="2019-01" db="EMBL/GenBank/DDBJ databases">
        <title>A chromosome length genome reference of the Java medaka (oryzias javanicus).</title>
        <authorList>
            <person name="Herpin A."/>
            <person name="Takehana Y."/>
            <person name="Naruse K."/>
            <person name="Ansai S."/>
            <person name="Kawaguchi M."/>
        </authorList>
    </citation>
    <scope>NUCLEOTIDE SEQUENCE [LARGE SCALE GENOMIC DNA]</scope>
    <source>
        <strain evidence="3">RS831</strain>
        <tissue evidence="3">Whole body</tissue>
    </source>
</reference>
<name>A0A3S2LZ54_ORYJA</name>
<reference evidence="3 4" key="1">
    <citation type="submission" date="2018-11" db="EMBL/GenBank/DDBJ databases">
        <authorList>
            <person name="Lopez-Roques C."/>
            <person name="Donnadieu C."/>
            <person name="Bouchez O."/>
            <person name="Klopp C."/>
            <person name="Cabau C."/>
            <person name="Zahm M."/>
        </authorList>
    </citation>
    <scope>NUCLEOTIDE SEQUENCE [LARGE SCALE GENOMIC DNA]</scope>
    <source>
        <strain evidence="3">RS831</strain>
        <tissue evidence="3">Whole body</tissue>
    </source>
</reference>
<dbReference type="AlphaFoldDB" id="A0A3S2LZ54"/>
<feature type="chain" id="PRO_5018659051" description="Secreted protein" evidence="2">
    <location>
        <begin position="27"/>
        <end position="100"/>
    </location>
</feature>
<accession>A0A3S2LZ54</accession>
<evidence type="ECO:0000313" key="3">
    <source>
        <dbReference type="EMBL" id="RVE56828.1"/>
    </source>
</evidence>
<feature type="signal peptide" evidence="2">
    <location>
        <begin position="1"/>
        <end position="26"/>
    </location>
</feature>
<dbReference type="EMBL" id="CM012459">
    <property type="protein sequence ID" value="RVE56828.1"/>
    <property type="molecule type" value="Genomic_DNA"/>
</dbReference>
<dbReference type="OrthoDB" id="8862372at2759"/>
<evidence type="ECO:0008006" key="5">
    <source>
        <dbReference type="Google" id="ProtNLM"/>
    </source>
</evidence>